<dbReference type="SMART" id="SM00450">
    <property type="entry name" value="RHOD"/>
    <property type="match status" value="1"/>
</dbReference>
<gene>
    <name evidence="3" type="ORF">LCGC14_0881920</name>
</gene>
<evidence type="ECO:0000259" key="2">
    <source>
        <dbReference type="PROSITE" id="PS50206"/>
    </source>
</evidence>
<keyword evidence="1" id="KW-1133">Transmembrane helix</keyword>
<accession>A0A0F9S8K9</accession>
<dbReference type="Gene3D" id="3.40.250.10">
    <property type="entry name" value="Rhodanese-like domain"/>
    <property type="match status" value="1"/>
</dbReference>
<sequence>MKNTTITATALIHTVSEQQPLIIDVRTPAEVEKNFFPGAVNIPVNELTIEKVKGVIEKRQSLNTHIYLLCQSGKRAETAASILADLSDVIPVIISGGMNSINETAKSDTSVKNVMSIERQVRITAGAIVAASVAGGVFISSVFFALAAFVGLGLMFSGITNTCGMGLILLKAPWNK</sequence>
<dbReference type="CDD" id="cd00158">
    <property type="entry name" value="RHOD"/>
    <property type="match status" value="1"/>
</dbReference>
<dbReference type="InterPro" id="IPR001763">
    <property type="entry name" value="Rhodanese-like_dom"/>
</dbReference>
<feature type="transmembrane region" description="Helical" evidence="1">
    <location>
        <begin position="123"/>
        <end position="146"/>
    </location>
</feature>
<evidence type="ECO:0000256" key="1">
    <source>
        <dbReference type="SAM" id="Phobius"/>
    </source>
</evidence>
<organism evidence="3">
    <name type="scientific">marine sediment metagenome</name>
    <dbReference type="NCBI Taxonomy" id="412755"/>
    <lineage>
        <taxon>unclassified sequences</taxon>
        <taxon>metagenomes</taxon>
        <taxon>ecological metagenomes</taxon>
    </lineage>
</organism>
<dbReference type="PANTHER" id="PTHR44086">
    <property type="entry name" value="THIOSULFATE SULFURTRANSFERASE RDL2, MITOCHONDRIAL-RELATED"/>
    <property type="match status" value="1"/>
</dbReference>
<feature type="transmembrane region" description="Helical" evidence="1">
    <location>
        <begin position="152"/>
        <end position="170"/>
    </location>
</feature>
<feature type="domain" description="Rhodanese" evidence="2">
    <location>
        <begin position="16"/>
        <end position="110"/>
    </location>
</feature>
<dbReference type="Pfam" id="PF00581">
    <property type="entry name" value="Rhodanese"/>
    <property type="match status" value="1"/>
</dbReference>
<name>A0A0F9S8K9_9ZZZZ</name>
<dbReference type="EMBL" id="LAZR01002780">
    <property type="protein sequence ID" value="KKN25713.1"/>
    <property type="molecule type" value="Genomic_DNA"/>
</dbReference>
<dbReference type="Pfam" id="PF11127">
    <property type="entry name" value="YgaP-like_TM"/>
    <property type="match status" value="1"/>
</dbReference>
<dbReference type="InterPro" id="IPR036873">
    <property type="entry name" value="Rhodanese-like_dom_sf"/>
</dbReference>
<dbReference type="SUPFAM" id="SSF52821">
    <property type="entry name" value="Rhodanese/Cell cycle control phosphatase"/>
    <property type="match status" value="1"/>
</dbReference>
<dbReference type="PROSITE" id="PS50206">
    <property type="entry name" value="RHODANESE_3"/>
    <property type="match status" value="1"/>
</dbReference>
<keyword evidence="1" id="KW-0812">Transmembrane</keyword>
<dbReference type="AlphaFoldDB" id="A0A0F9S8K9"/>
<dbReference type="GO" id="GO:0004792">
    <property type="term" value="F:thiosulfate-cyanide sulfurtransferase activity"/>
    <property type="evidence" value="ECO:0007669"/>
    <property type="project" value="TreeGrafter"/>
</dbReference>
<comment type="caution">
    <text evidence="3">The sequence shown here is derived from an EMBL/GenBank/DDBJ whole genome shotgun (WGS) entry which is preliminary data.</text>
</comment>
<proteinExistence type="predicted"/>
<dbReference type="InterPro" id="IPR021309">
    <property type="entry name" value="YgaP-like_TM"/>
</dbReference>
<dbReference type="PANTHER" id="PTHR44086:SF10">
    <property type="entry name" value="THIOSULFATE SULFURTRANSFERASE_RHODANESE-LIKE DOMAIN-CONTAINING PROTEIN 3"/>
    <property type="match status" value="1"/>
</dbReference>
<dbReference type="Gene3D" id="6.10.140.1340">
    <property type="match status" value="1"/>
</dbReference>
<keyword evidence="1" id="KW-0472">Membrane</keyword>
<protein>
    <recommendedName>
        <fullName evidence="2">Rhodanese domain-containing protein</fullName>
    </recommendedName>
</protein>
<reference evidence="3" key="1">
    <citation type="journal article" date="2015" name="Nature">
        <title>Complex archaea that bridge the gap between prokaryotes and eukaryotes.</title>
        <authorList>
            <person name="Spang A."/>
            <person name="Saw J.H."/>
            <person name="Jorgensen S.L."/>
            <person name="Zaremba-Niedzwiedzka K."/>
            <person name="Martijn J."/>
            <person name="Lind A.E."/>
            <person name="van Eijk R."/>
            <person name="Schleper C."/>
            <person name="Guy L."/>
            <person name="Ettema T.J."/>
        </authorList>
    </citation>
    <scope>NUCLEOTIDE SEQUENCE</scope>
</reference>
<evidence type="ECO:0000313" key="3">
    <source>
        <dbReference type="EMBL" id="KKN25713.1"/>
    </source>
</evidence>